<feature type="region of interest" description="Disordered" evidence="1">
    <location>
        <begin position="90"/>
        <end position="161"/>
    </location>
</feature>
<name>A0A8J1THF6_OWEFU</name>
<dbReference type="AlphaFoldDB" id="A0A8J1THF6"/>
<organism evidence="3 4">
    <name type="scientific">Owenia fusiformis</name>
    <name type="common">Polychaete worm</name>
    <dbReference type="NCBI Taxonomy" id="6347"/>
    <lineage>
        <taxon>Eukaryota</taxon>
        <taxon>Metazoa</taxon>
        <taxon>Spiralia</taxon>
        <taxon>Lophotrochozoa</taxon>
        <taxon>Annelida</taxon>
        <taxon>Polychaeta</taxon>
        <taxon>Sedentaria</taxon>
        <taxon>Canalipalpata</taxon>
        <taxon>Sabellida</taxon>
        <taxon>Oweniida</taxon>
        <taxon>Oweniidae</taxon>
        <taxon>Owenia</taxon>
    </lineage>
</organism>
<dbReference type="PANTHER" id="PTHR10704:SF44">
    <property type="entry name" value="LD35051P-RELATED"/>
    <property type="match status" value="1"/>
</dbReference>
<sequence>MFLVRLRRLQIKLKRNLTWATIRLGVIFMSLIIIYRINFSETYINGYIMKYMRQGREVVISGSPIMTTSHLSSIYSVINQDKIVLRHKDKHPGNKDQISGNKEAYPSNKDQIVNKDTNPSNKDQNSGNKETYPSNKDQSGNKDTNPRNKDEIPGNTSTIQGNKDIIVGNKNTSKVLIVGYMKGGSSLMGEVFNQNAAAMYWFEPLFGFYGDLYNMVYSMAPWLPKQYRNGTLRSPPLDEETMMMTFFRNLFACNPYELPVELLSSIDFVIPVDSISFKQYTNCVERTYNSTMHALCKQPVETCHEKYMRKYLQESCKTPDIFNLTLHSHRQIQISKNCLKKQKQEIQSCLGTYEKSCQSVNILAAKTIRMSMRMVEPLLQQSPDMKIIHYVRDPRGIQESRGLRHMYGFSLNVTESGRHLCSLMRDDISVVKRLNREYNDAVIQVKYEDLALNNEDKIRRIYKHIGQDVPVSLLKWFKSVGHTCNSNVEDCTKANSRQGRWTEKLTNTTMNLLSTYCQDVLQYFKYEVDLN</sequence>
<feature type="transmembrane region" description="Helical" evidence="2">
    <location>
        <begin position="20"/>
        <end position="38"/>
    </location>
</feature>
<dbReference type="PANTHER" id="PTHR10704">
    <property type="entry name" value="CARBOHYDRATE SULFOTRANSFERASE"/>
    <property type="match status" value="1"/>
</dbReference>
<dbReference type="Pfam" id="PF13469">
    <property type="entry name" value="Sulfotransfer_3"/>
    <property type="match status" value="1"/>
</dbReference>
<dbReference type="OrthoDB" id="5987729at2759"/>
<gene>
    <name evidence="3" type="ORF">OFUS_LOCUS4843</name>
</gene>
<comment type="caution">
    <text evidence="3">The sequence shown here is derived from an EMBL/GenBank/DDBJ whole genome shotgun (WGS) entry which is preliminary data.</text>
</comment>
<reference evidence="3" key="1">
    <citation type="submission" date="2022-03" db="EMBL/GenBank/DDBJ databases">
        <authorList>
            <person name="Martin C."/>
        </authorList>
    </citation>
    <scope>NUCLEOTIDE SEQUENCE</scope>
</reference>
<proteinExistence type="predicted"/>
<feature type="compositionally biased region" description="Polar residues" evidence="1">
    <location>
        <begin position="108"/>
        <end position="143"/>
    </location>
</feature>
<keyword evidence="4" id="KW-1185">Reference proteome</keyword>
<dbReference type="GO" id="GO:0001517">
    <property type="term" value="F:N-acetylglucosamine 6-O-sulfotransferase activity"/>
    <property type="evidence" value="ECO:0007669"/>
    <property type="project" value="TreeGrafter"/>
</dbReference>
<keyword evidence="2" id="KW-0812">Transmembrane</keyword>
<keyword evidence="2" id="KW-1133">Transmembrane helix</keyword>
<dbReference type="InterPro" id="IPR051135">
    <property type="entry name" value="Gal/GlcNAc/GalNAc_ST"/>
</dbReference>
<dbReference type="Gene3D" id="3.40.50.300">
    <property type="entry name" value="P-loop containing nucleotide triphosphate hydrolases"/>
    <property type="match status" value="1"/>
</dbReference>
<dbReference type="GO" id="GO:0006790">
    <property type="term" value="P:sulfur compound metabolic process"/>
    <property type="evidence" value="ECO:0007669"/>
    <property type="project" value="TreeGrafter"/>
</dbReference>
<accession>A0A8J1THF6</accession>
<keyword evidence="2" id="KW-0472">Membrane</keyword>
<dbReference type="EMBL" id="CAIIXF020000002">
    <property type="protein sequence ID" value="CAH1777851.1"/>
    <property type="molecule type" value="Genomic_DNA"/>
</dbReference>
<protein>
    <submittedName>
        <fullName evidence="3">Uncharacterized protein</fullName>
    </submittedName>
</protein>
<dbReference type="InterPro" id="IPR027417">
    <property type="entry name" value="P-loop_NTPase"/>
</dbReference>
<evidence type="ECO:0000313" key="3">
    <source>
        <dbReference type="EMBL" id="CAH1777851.1"/>
    </source>
</evidence>
<evidence type="ECO:0000313" key="4">
    <source>
        <dbReference type="Proteomes" id="UP000749559"/>
    </source>
</evidence>
<evidence type="ECO:0000256" key="2">
    <source>
        <dbReference type="SAM" id="Phobius"/>
    </source>
</evidence>
<dbReference type="Proteomes" id="UP000749559">
    <property type="component" value="Unassembled WGS sequence"/>
</dbReference>
<evidence type="ECO:0000256" key="1">
    <source>
        <dbReference type="SAM" id="MobiDB-lite"/>
    </source>
</evidence>
<dbReference type="GO" id="GO:0006044">
    <property type="term" value="P:N-acetylglucosamine metabolic process"/>
    <property type="evidence" value="ECO:0007669"/>
    <property type="project" value="TreeGrafter"/>
</dbReference>
<dbReference type="SUPFAM" id="SSF52540">
    <property type="entry name" value="P-loop containing nucleoside triphosphate hydrolases"/>
    <property type="match status" value="1"/>
</dbReference>